<keyword evidence="3" id="KW-1185">Reference proteome</keyword>
<dbReference type="Proteomes" id="UP000594262">
    <property type="component" value="Unplaced"/>
</dbReference>
<feature type="compositionally biased region" description="Low complexity" evidence="1">
    <location>
        <begin position="134"/>
        <end position="151"/>
    </location>
</feature>
<accession>A0A7M5V516</accession>
<dbReference type="OrthoDB" id="6037294at2759"/>
<dbReference type="AlphaFoldDB" id="A0A7M5V516"/>
<feature type="region of interest" description="Disordered" evidence="1">
    <location>
        <begin position="46"/>
        <end position="152"/>
    </location>
</feature>
<dbReference type="EnsemblMetazoa" id="CLYHEMT006218.1">
    <property type="protein sequence ID" value="CLYHEMP006218.1"/>
    <property type="gene ID" value="CLYHEMG006218"/>
</dbReference>
<evidence type="ECO:0000313" key="3">
    <source>
        <dbReference type="Proteomes" id="UP000594262"/>
    </source>
</evidence>
<evidence type="ECO:0000256" key="1">
    <source>
        <dbReference type="SAM" id="MobiDB-lite"/>
    </source>
</evidence>
<organism evidence="2 3">
    <name type="scientific">Clytia hemisphaerica</name>
    <dbReference type="NCBI Taxonomy" id="252671"/>
    <lineage>
        <taxon>Eukaryota</taxon>
        <taxon>Metazoa</taxon>
        <taxon>Cnidaria</taxon>
        <taxon>Hydrozoa</taxon>
        <taxon>Hydroidolina</taxon>
        <taxon>Leptothecata</taxon>
        <taxon>Obeliida</taxon>
        <taxon>Clytiidae</taxon>
        <taxon>Clytia</taxon>
    </lineage>
</organism>
<evidence type="ECO:0000313" key="2">
    <source>
        <dbReference type="EnsemblMetazoa" id="CLYHEMP006218.1"/>
    </source>
</evidence>
<sequence>LRLESNYSSHSILMLEYKELKTLLVDFDAKLRCKVWRLIDDHSKSCDTPPISVKSDNSPLSREVSNITSSKRKLSDKENQSPPMNKEFHFNTANQGPSTKQDLPSSSRDMPSSSQDMPSSSRELLSQTKQDLPSSSRDMPSSSQDMPSSSRELLSLVRQPSIQRIVYTLYNDKEAINTERAGGLTPRLKERVIRMQIETMTTEAERAFQRKPTFTEIKEVAKSLAIQYPSLQDKDKPPGSFKTLYEKMRKCGYNRTQMERKVVEANEMEEKMNDYVQLHSRPKKIKFMLTESELAQSKEIKEENNNVHQNVSPAISQPNEELTTEESFQEEAVPEISKFLSLLDKEMKKSKPNLTVVNLYLDKTFSTRRELLHEKGQEEYIKMYPCFNSPVMLIEEVRRVLGKPNNSDNSYLNHCAQSLIENVDQIIYFGLDEKRIGIPKKPSQDGKLMHLMSNLNKIFGKLKKKSVKTQQIFVELADNEDPEEKMSTCKISTSCPILLIEKNKIHLLLHKKLLFSTERKCIIEAFVAYIASYYLVNMGYPLSLEIGLSVLQLILFKDDNIRSEIKEDVLKIHKEYQKF</sequence>
<feature type="compositionally biased region" description="Low complexity" evidence="1">
    <location>
        <begin position="105"/>
        <end position="122"/>
    </location>
</feature>
<name>A0A7M5V516_9CNID</name>
<proteinExistence type="predicted"/>
<reference evidence="2" key="1">
    <citation type="submission" date="2021-01" db="UniProtKB">
        <authorList>
            <consortium name="EnsemblMetazoa"/>
        </authorList>
    </citation>
    <scope>IDENTIFICATION</scope>
</reference>
<feature type="compositionally biased region" description="Polar residues" evidence="1">
    <location>
        <begin position="123"/>
        <end position="133"/>
    </location>
</feature>
<feature type="compositionally biased region" description="Polar residues" evidence="1">
    <location>
        <begin position="54"/>
        <end position="69"/>
    </location>
</feature>
<feature type="compositionally biased region" description="Polar residues" evidence="1">
    <location>
        <begin position="91"/>
        <end position="104"/>
    </location>
</feature>
<protein>
    <submittedName>
        <fullName evidence="2">Uncharacterized protein</fullName>
    </submittedName>
</protein>